<organism evidence="4 5">
    <name type="scientific">Bodo saltans</name>
    <name type="common">Flagellated protozoan</name>
    <dbReference type="NCBI Taxonomy" id="75058"/>
    <lineage>
        <taxon>Eukaryota</taxon>
        <taxon>Discoba</taxon>
        <taxon>Euglenozoa</taxon>
        <taxon>Kinetoplastea</taxon>
        <taxon>Metakinetoplastina</taxon>
        <taxon>Eubodonida</taxon>
        <taxon>Bodonidae</taxon>
        <taxon>Bodo</taxon>
    </lineage>
</organism>
<sequence>MSAAALAAAAQAELMEKEKTIVEHQQRLQHLKSNLNNMSNAQVALEREKRRSQLTIGELNSLSEEHVVYKGIGRMFMASTVPNLKVEHAERETKCAAEASRLSEEKKKIGGAIQKEEEQLQLAVGDFMNAVRIIQAQQQQAAPQ</sequence>
<evidence type="ECO:0000313" key="5">
    <source>
        <dbReference type="Proteomes" id="UP000051952"/>
    </source>
</evidence>
<keyword evidence="5" id="KW-1185">Reference proteome</keyword>
<dbReference type="PANTHER" id="PTHR20903:SF0">
    <property type="entry name" value="PREFOLDIN SUBUNIT 1"/>
    <property type="match status" value="1"/>
</dbReference>
<dbReference type="AlphaFoldDB" id="A0A0S4JDG9"/>
<keyword evidence="2" id="KW-0143">Chaperone</keyword>
<reference evidence="5" key="1">
    <citation type="submission" date="2015-09" db="EMBL/GenBank/DDBJ databases">
        <authorList>
            <consortium name="Pathogen Informatics"/>
        </authorList>
    </citation>
    <scope>NUCLEOTIDE SEQUENCE [LARGE SCALE GENOMIC DNA]</scope>
    <source>
        <strain evidence="5">Lake Konstanz</strain>
    </source>
</reference>
<dbReference type="PANTHER" id="PTHR20903">
    <property type="entry name" value="PREFOLDIN SUBUNIT 1-RELATED"/>
    <property type="match status" value="1"/>
</dbReference>
<dbReference type="GO" id="GO:0016272">
    <property type="term" value="C:prefoldin complex"/>
    <property type="evidence" value="ECO:0007669"/>
    <property type="project" value="InterPro"/>
</dbReference>
<dbReference type="OrthoDB" id="5242628at2759"/>
<dbReference type="Gene3D" id="1.10.287.370">
    <property type="match status" value="1"/>
</dbReference>
<dbReference type="OMA" id="RTERRCQ"/>
<proteinExistence type="inferred from homology"/>
<dbReference type="Proteomes" id="UP000051952">
    <property type="component" value="Unassembled WGS sequence"/>
</dbReference>
<dbReference type="EMBL" id="CYKH01001528">
    <property type="protein sequence ID" value="CUG87482.1"/>
    <property type="molecule type" value="Genomic_DNA"/>
</dbReference>
<dbReference type="GO" id="GO:0051082">
    <property type="term" value="F:unfolded protein binding"/>
    <property type="evidence" value="ECO:0007669"/>
    <property type="project" value="InterPro"/>
</dbReference>
<name>A0A0S4JDG9_BODSA</name>
<comment type="similarity">
    <text evidence="1">Belongs to the prefoldin subunit beta family.</text>
</comment>
<gene>
    <name evidence="4" type="ORF">BSAL_10345</name>
</gene>
<evidence type="ECO:0000256" key="2">
    <source>
        <dbReference type="ARBA" id="ARBA00023186"/>
    </source>
</evidence>
<dbReference type="Pfam" id="PF01920">
    <property type="entry name" value="Prefoldin_2"/>
    <property type="match status" value="1"/>
</dbReference>
<dbReference type="GO" id="GO:0005737">
    <property type="term" value="C:cytoplasm"/>
    <property type="evidence" value="ECO:0007669"/>
    <property type="project" value="TreeGrafter"/>
</dbReference>
<dbReference type="SUPFAM" id="SSF46579">
    <property type="entry name" value="Prefoldin"/>
    <property type="match status" value="1"/>
</dbReference>
<dbReference type="VEuPathDB" id="TriTrypDB:BSAL_10345"/>
<dbReference type="InterPro" id="IPR009053">
    <property type="entry name" value="Prefoldin"/>
</dbReference>
<protein>
    <recommendedName>
        <fullName evidence="6">Prefoldin subunit</fullName>
    </recommendedName>
</protein>
<dbReference type="InterPro" id="IPR002777">
    <property type="entry name" value="PFD_beta-like"/>
</dbReference>
<evidence type="ECO:0000313" key="4">
    <source>
        <dbReference type="EMBL" id="CUG87482.1"/>
    </source>
</evidence>
<evidence type="ECO:0008006" key="6">
    <source>
        <dbReference type="Google" id="ProtNLM"/>
    </source>
</evidence>
<evidence type="ECO:0000256" key="1">
    <source>
        <dbReference type="ARBA" id="ARBA00008045"/>
    </source>
</evidence>
<accession>A0A0S4JDG9</accession>
<feature type="coiled-coil region" evidence="3">
    <location>
        <begin position="7"/>
        <end position="48"/>
    </location>
</feature>
<keyword evidence="3" id="KW-0175">Coiled coil</keyword>
<evidence type="ECO:0000256" key="3">
    <source>
        <dbReference type="SAM" id="Coils"/>
    </source>
</evidence>
<dbReference type="GO" id="GO:0044183">
    <property type="term" value="F:protein folding chaperone"/>
    <property type="evidence" value="ECO:0007669"/>
    <property type="project" value="TreeGrafter"/>
</dbReference>